<keyword evidence="3 5" id="KW-0238">DNA-binding</keyword>
<dbReference type="OrthoDB" id="4899232at2"/>
<dbReference type="InterPro" id="IPR036271">
    <property type="entry name" value="Tet_transcr_reg_TetR-rel_C_sf"/>
</dbReference>
<dbReference type="PANTHER" id="PTHR30055">
    <property type="entry name" value="HTH-TYPE TRANSCRIPTIONAL REGULATOR RUTR"/>
    <property type="match status" value="1"/>
</dbReference>
<dbReference type="PANTHER" id="PTHR30055:SF234">
    <property type="entry name" value="HTH-TYPE TRANSCRIPTIONAL REGULATOR BETI"/>
    <property type="match status" value="1"/>
</dbReference>
<feature type="compositionally biased region" description="Basic and acidic residues" evidence="6">
    <location>
        <begin position="30"/>
        <end position="45"/>
    </location>
</feature>
<evidence type="ECO:0000313" key="9">
    <source>
        <dbReference type="Proteomes" id="UP000295345"/>
    </source>
</evidence>
<keyword evidence="1" id="KW-0678">Repressor</keyword>
<dbReference type="AlphaFoldDB" id="A0A4R4TQ64"/>
<keyword evidence="2" id="KW-0805">Transcription regulation</keyword>
<dbReference type="GO" id="GO:0000976">
    <property type="term" value="F:transcription cis-regulatory region binding"/>
    <property type="evidence" value="ECO:0007669"/>
    <property type="project" value="TreeGrafter"/>
</dbReference>
<dbReference type="InterPro" id="IPR009057">
    <property type="entry name" value="Homeodomain-like_sf"/>
</dbReference>
<evidence type="ECO:0000256" key="2">
    <source>
        <dbReference type="ARBA" id="ARBA00023015"/>
    </source>
</evidence>
<feature type="DNA-binding region" description="H-T-H motif" evidence="5">
    <location>
        <begin position="70"/>
        <end position="89"/>
    </location>
</feature>
<dbReference type="Pfam" id="PF13977">
    <property type="entry name" value="TetR_C_6"/>
    <property type="match status" value="1"/>
</dbReference>
<organism evidence="8 9">
    <name type="scientific">Streptomyces hainanensis</name>
    <dbReference type="NCBI Taxonomy" id="402648"/>
    <lineage>
        <taxon>Bacteria</taxon>
        <taxon>Bacillati</taxon>
        <taxon>Actinomycetota</taxon>
        <taxon>Actinomycetes</taxon>
        <taxon>Kitasatosporales</taxon>
        <taxon>Streptomycetaceae</taxon>
        <taxon>Streptomyces</taxon>
    </lineage>
</organism>
<evidence type="ECO:0000313" key="8">
    <source>
        <dbReference type="EMBL" id="TDC78104.1"/>
    </source>
</evidence>
<dbReference type="Pfam" id="PF00440">
    <property type="entry name" value="TetR_N"/>
    <property type="match status" value="1"/>
</dbReference>
<dbReference type="PROSITE" id="PS50977">
    <property type="entry name" value="HTH_TETR_2"/>
    <property type="match status" value="1"/>
</dbReference>
<dbReference type="FunFam" id="1.10.10.60:FF:000141">
    <property type="entry name" value="TetR family transcriptional regulator"/>
    <property type="match status" value="1"/>
</dbReference>
<evidence type="ECO:0000256" key="1">
    <source>
        <dbReference type="ARBA" id="ARBA00022491"/>
    </source>
</evidence>
<dbReference type="PRINTS" id="PR00455">
    <property type="entry name" value="HTHTETR"/>
</dbReference>
<feature type="domain" description="HTH tetR-type" evidence="7">
    <location>
        <begin position="47"/>
        <end position="107"/>
    </location>
</feature>
<evidence type="ECO:0000256" key="4">
    <source>
        <dbReference type="ARBA" id="ARBA00023163"/>
    </source>
</evidence>
<evidence type="ECO:0000256" key="5">
    <source>
        <dbReference type="PROSITE-ProRule" id="PRU00335"/>
    </source>
</evidence>
<feature type="region of interest" description="Disordered" evidence="6">
    <location>
        <begin position="26"/>
        <end position="45"/>
    </location>
</feature>
<protein>
    <submittedName>
        <fullName evidence="8">TetR/AcrR family transcriptional regulator</fullName>
    </submittedName>
</protein>
<dbReference type="Gene3D" id="1.10.357.10">
    <property type="entry name" value="Tetracycline Repressor, domain 2"/>
    <property type="match status" value="1"/>
</dbReference>
<dbReference type="Gene3D" id="1.10.10.60">
    <property type="entry name" value="Homeodomain-like"/>
    <property type="match status" value="1"/>
</dbReference>
<keyword evidence="4" id="KW-0804">Transcription</keyword>
<sequence length="238" mass="26175">MDRPDGLRWGRREVGRHGPRIQECIVGATEKQRAGGPAEERNAERQRARRAQILDAATSVFAELGYHGARMDDIVRASELSKGAIYWYFKSKEEIAVELVRQRLQEGEESLTDVRGADVDPVAVLGAMTDDFARRLTEEPERAPLELELFSLGQRIPEIKRHFAAYHETYVLLLGDLLRAAAAGNATEEQIRAAALALAAMVDGWVLHKALDATPAQGEADLGRAVRALVDGLRAPTG</sequence>
<comment type="caution">
    <text evidence="8">The sequence shown here is derived from an EMBL/GenBank/DDBJ whole genome shotgun (WGS) entry which is preliminary data.</text>
</comment>
<dbReference type="Proteomes" id="UP000295345">
    <property type="component" value="Unassembled WGS sequence"/>
</dbReference>
<keyword evidence="9" id="KW-1185">Reference proteome</keyword>
<accession>A0A4R4TQ64</accession>
<dbReference type="GO" id="GO:0003700">
    <property type="term" value="F:DNA-binding transcription factor activity"/>
    <property type="evidence" value="ECO:0007669"/>
    <property type="project" value="TreeGrafter"/>
</dbReference>
<dbReference type="InterPro" id="IPR001647">
    <property type="entry name" value="HTH_TetR"/>
</dbReference>
<dbReference type="SUPFAM" id="SSF48498">
    <property type="entry name" value="Tetracyclin repressor-like, C-terminal domain"/>
    <property type="match status" value="1"/>
</dbReference>
<dbReference type="GO" id="GO:0045892">
    <property type="term" value="P:negative regulation of DNA-templated transcription"/>
    <property type="evidence" value="ECO:0007669"/>
    <property type="project" value="UniProtKB-ARBA"/>
</dbReference>
<evidence type="ECO:0000256" key="3">
    <source>
        <dbReference type="ARBA" id="ARBA00023125"/>
    </source>
</evidence>
<dbReference type="SUPFAM" id="SSF46689">
    <property type="entry name" value="Homeodomain-like"/>
    <property type="match status" value="1"/>
</dbReference>
<dbReference type="InterPro" id="IPR050109">
    <property type="entry name" value="HTH-type_TetR-like_transc_reg"/>
</dbReference>
<dbReference type="EMBL" id="SMKI01000039">
    <property type="protein sequence ID" value="TDC78104.1"/>
    <property type="molecule type" value="Genomic_DNA"/>
</dbReference>
<evidence type="ECO:0000256" key="6">
    <source>
        <dbReference type="SAM" id="MobiDB-lite"/>
    </source>
</evidence>
<gene>
    <name evidence="8" type="ORF">E1283_05745</name>
</gene>
<evidence type="ECO:0000259" key="7">
    <source>
        <dbReference type="PROSITE" id="PS50977"/>
    </source>
</evidence>
<name>A0A4R4TQ64_9ACTN</name>
<proteinExistence type="predicted"/>
<reference evidence="8 9" key="1">
    <citation type="submission" date="2019-03" db="EMBL/GenBank/DDBJ databases">
        <title>Draft genome sequences of novel Actinobacteria.</title>
        <authorList>
            <person name="Sahin N."/>
            <person name="Ay H."/>
            <person name="Saygin H."/>
        </authorList>
    </citation>
    <scope>NUCLEOTIDE SEQUENCE [LARGE SCALE GENOMIC DNA]</scope>
    <source>
        <strain evidence="8 9">DSM 41900</strain>
    </source>
</reference>
<dbReference type="InterPro" id="IPR039538">
    <property type="entry name" value="BetI_C"/>
</dbReference>